<dbReference type="EMBL" id="SKBQ01000037">
    <property type="protein sequence ID" value="TPX13076.1"/>
    <property type="molecule type" value="Genomic_DNA"/>
</dbReference>
<dbReference type="InParanoid" id="A0A507B1Y7"/>
<dbReference type="RefSeq" id="XP_030994787.1">
    <property type="nucleotide sequence ID" value="XM_031141142.1"/>
</dbReference>
<feature type="region of interest" description="Disordered" evidence="6">
    <location>
        <begin position="1"/>
        <end position="26"/>
    </location>
</feature>
<dbReference type="PANTHER" id="PTHR43791">
    <property type="entry name" value="PERMEASE-RELATED"/>
    <property type="match status" value="1"/>
</dbReference>
<evidence type="ECO:0000256" key="5">
    <source>
        <dbReference type="ARBA" id="ARBA00023136"/>
    </source>
</evidence>
<dbReference type="SUPFAM" id="SSF103473">
    <property type="entry name" value="MFS general substrate transporter"/>
    <property type="match status" value="1"/>
</dbReference>
<name>A0A507B1Y7_9PEZI</name>
<evidence type="ECO:0000313" key="9">
    <source>
        <dbReference type="EMBL" id="TPX13076.1"/>
    </source>
</evidence>
<comment type="caution">
    <text evidence="9">The sequence shown here is derived from an EMBL/GenBank/DDBJ whole genome shotgun (WGS) entry which is preliminary data.</text>
</comment>
<feature type="transmembrane region" description="Helical" evidence="7">
    <location>
        <begin position="55"/>
        <end position="77"/>
    </location>
</feature>
<evidence type="ECO:0000256" key="6">
    <source>
        <dbReference type="SAM" id="MobiDB-lite"/>
    </source>
</evidence>
<sequence length="493" mass="53910">MQSTQPPIDTASRRGSGTLHDDNKKDSTCIDNVSHAEAPVVMYDRQIESKIRMKIDLCIIPLAALIFLLCFIDRANIGNARLAGLEKDLNMAGYDFNSVNSVFYVSYMLFEIPATMLCKVIGPGWALPGMTIMFGLLTVASAYVNNYSQLAACRFFLGVFEAGIMPGLSYYLSRFYRHSELTFRLSLYIVMAPLSGAFGGLLASAILKLRGFGSRIPAGSWRAIFAVEGIATAVVGVAALALLADRPESARFLTPEEREIAVNRVKGERIGATVVLDKLSKDKILKGAISPVTAATSICFMFCALSIQGLVLFAPTIVRSIYPDATVTHQQLLTVPPYAFGAVCLLAVGFSSWKLNRRQIFMIAYDGSVRRSLLMASTSFILGPLCHAQASANVSSDSARNMSIGICMFFGNVGNLVSSWTFLPNDAPNYPIGCGLNLATSTIILLTATSAWFWMRWDNAKRDQKNTDAELAAIPPEEAQQLEWKHPAFRWLL</sequence>
<keyword evidence="3 7" id="KW-0812">Transmembrane</keyword>
<keyword evidence="5 7" id="KW-0472">Membrane</keyword>
<dbReference type="AlphaFoldDB" id="A0A507B1Y7"/>
<feature type="transmembrane region" description="Helical" evidence="7">
    <location>
        <begin position="155"/>
        <end position="173"/>
    </location>
</feature>
<evidence type="ECO:0000256" key="2">
    <source>
        <dbReference type="ARBA" id="ARBA00022448"/>
    </source>
</evidence>
<dbReference type="Proteomes" id="UP000319257">
    <property type="component" value="Unassembled WGS sequence"/>
</dbReference>
<protein>
    <recommendedName>
        <fullName evidence="8">Major facilitator superfamily (MFS) profile domain-containing protein</fullName>
    </recommendedName>
</protein>
<feature type="transmembrane region" description="Helical" evidence="7">
    <location>
        <begin position="185"/>
        <end position="207"/>
    </location>
</feature>
<feature type="transmembrane region" description="Helical" evidence="7">
    <location>
        <begin position="435"/>
        <end position="455"/>
    </location>
</feature>
<dbReference type="GO" id="GO:0022857">
    <property type="term" value="F:transmembrane transporter activity"/>
    <property type="evidence" value="ECO:0007669"/>
    <property type="project" value="InterPro"/>
</dbReference>
<evidence type="ECO:0000256" key="3">
    <source>
        <dbReference type="ARBA" id="ARBA00022692"/>
    </source>
</evidence>
<feature type="domain" description="Major facilitator superfamily (MFS) profile" evidence="8">
    <location>
        <begin position="59"/>
        <end position="493"/>
    </location>
</feature>
<comment type="subcellular location">
    <subcellularLocation>
        <location evidence="1">Membrane</location>
        <topology evidence="1">Multi-pass membrane protein</topology>
    </subcellularLocation>
</comment>
<accession>A0A507B1Y7</accession>
<keyword evidence="10" id="KW-1185">Reference proteome</keyword>
<reference evidence="9 10" key="1">
    <citation type="submission" date="2019-06" db="EMBL/GenBank/DDBJ databases">
        <title>Draft genome sequence of the filamentous fungus Phialemoniopsis curvata isolated from diesel fuel.</title>
        <authorList>
            <person name="Varaljay V.A."/>
            <person name="Lyon W.J."/>
            <person name="Crouch A.L."/>
            <person name="Drake C.E."/>
            <person name="Hollomon J.M."/>
            <person name="Nadeau L.J."/>
            <person name="Nunn H.S."/>
            <person name="Stevenson B.S."/>
            <person name="Bojanowski C.L."/>
            <person name="Crookes-Goodson W.J."/>
        </authorList>
    </citation>
    <scope>NUCLEOTIDE SEQUENCE [LARGE SCALE GENOMIC DNA]</scope>
    <source>
        <strain evidence="9 10">D216</strain>
    </source>
</reference>
<gene>
    <name evidence="9" type="ORF">E0L32_006502</name>
</gene>
<evidence type="ECO:0000256" key="7">
    <source>
        <dbReference type="SAM" id="Phobius"/>
    </source>
</evidence>
<dbReference type="FunFam" id="1.20.1250.20:FF:000018">
    <property type="entry name" value="MFS transporter permease"/>
    <property type="match status" value="1"/>
</dbReference>
<dbReference type="InterPro" id="IPR011701">
    <property type="entry name" value="MFS"/>
</dbReference>
<dbReference type="GO" id="GO:0016020">
    <property type="term" value="C:membrane"/>
    <property type="evidence" value="ECO:0007669"/>
    <property type="project" value="UniProtKB-SubCell"/>
</dbReference>
<organism evidence="9 10">
    <name type="scientific">Thyridium curvatum</name>
    <dbReference type="NCBI Taxonomy" id="1093900"/>
    <lineage>
        <taxon>Eukaryota</taxon>
        <taxon>Fungi</taxon>
        <taxon>Dikarya</taxon>
        <taxon>Ascomycota</taxon>
        <taxon>Pezizomycotina</taxon>
        <taxon>Sordariomycetes</taxon>
        <taxon>Sordariomycetidae</taxon>
        <taxon>Thyridiales</taxon>
        <taxon>Thyridiaceae</taxon>
        <taxon>Thyridium</taxon>
    </lineage>
</organism>
<keyword evidence="2" id="KW-0813">Transport</keyword>
<feature type="transmembrane region" description="Helical" evidence="7">
    <location>
        <begin position="335"/>
        <end position="353"/>
    </location>
</feature>
<evidence type="ECO:0000313" key="10">
    <source>
        <dbReference type="Proteomes" id="UP000319257"/>
    </source>
</evidence>
<dbReference type="InterPro" id="IPR036259">
    <property type="entry name" value="MFS_trans_sf"/>
</dbReference>
<feature type="transmembrane region" description="Helical" evidence="7">
    <location>
        <begin position="125"/>
        <end position="143"/>
    </location>
</feature>
<dbReference type="OrthoDB" id="2985014at2759"/>
<dbReference type="Gene3D" id="1.20.1250.20">
    <property type="entry name" value="MFS general substrate transporter like domains"/>
    <property type="match status" value="1"/>
</dbReference>
<dbReference type="PROSITE" id="PS50850">
    <property type="entry name" value="MFS"/>
    <property type="match status" value="1"/>
</dbReference>
<evidence type="ECO:0000256" key="4">
    <source>
        <dbReference type="ARBA" id="ARBA00022989"/>
    </source>
</evidence>
<dbReference type="GeneID" id="41973949"/>
<evidence type="ECO:0000259" key="8">
    <source>
        <dbReference type="PROSITE" id="PS50850"/>
    </source>
</evidence>
<feature type="transmembrane region" description="Helical" evidence="7">
    <location>
        <begin position="288"/>
        <end position="315"/>
    </location>
</feature>
<feature type="transmembrane region" description="Helical" evidence="7">
    <location>
        <begin position="219"/>
        <end position="243"/>
    </location>
</feature>
<keyword evidence="4 7" id="KW-1133">Transmembrane helix</keyword>
<dbReference type="InterPro" id="IPR020846">
    <property type="entry name" value="MFS_dom"/>
</dbReference>
<feature type="transmembrane region" description="Helical" evidence="7">
    <location>
        <begin position="402"/>
        <end position="423"/>
    </location>
</feature>
<dbReference type="Pfam" id="PF07690">
    <property type="entry name" value="MFS_1"/>
    <property type="match status" value="1"/>
</dbReference>
<dbReference type="PANTHER" id="PTHR43791:SF48">
    <property type="entry name" value="TRANSPORTER, PUTATIVE (AFU_ORTHOLOGUE AFUA_4G01000)-RELATED"/>
    <property type="match status" value="1"/>
</dbReference>
<feature type="transmembrane region" description="Helical" evidence="7">
    <location>
        <begin position="97"/>
        <end position="118"/>
    </location>
</feature>
<evidence type="ECO:0000256" key="1">
    <source>
        <dbReference type="ARBA" id="ARBA00004141"/>
    </source>
</evidence>
<proteinExistence type="predicted"/>